<dbReference type="InterPro" id="IPR010335">
    <property type="entry name" value="Mesothelin"/>
</dbReference>
<evidence type="ECO:0000256" key="8">
    <source>
        <dbReference type="SAM" id="SignalP"/>
    </source>
</evidence>
<comment type="similarity">
    <text evidence="2">Belongs to the mesothelin family.</text>
</comment>
<keyword evidence="10" id="KW-1185">Reference proteome</keyword>
<name>A0A5C6MV61_9TELE</name>
<keyword evidence="3 8" id="KW-0732">Signal</keyword>
<evidence type="ECO:0000256" key="2">
    <source>
        <dbReference type="ARBA" id="ARBA00011016"/>
    </source>
</evidence>
<evidence type="ECO:0000256" key="6">
    <source>
        <dbReference type="ARBA" id="ARBA00023180"/>
    </source>
</evidence>
<organism evidence="9 10">
    <name type="scientific">Takifugu flavidus</name>
    <name type="common">sansaifugu</name>
    <dbReference type="NCBI Taxonomy" id="433684"/>
    <lineage>
        <taxon>Eukaryota</taxon>
        <taxon>Metazoa</taxon>
        <taxon>Chordata</taxon>
        <taxon>Craniata</taxon>
        <taxon>Vertebrata</taxon>
        <taxon>Euteleostomi</taxon>
        <taxon>Actinopterygii</taxon>
        <taxon>Neopterygii</taxon>
        <taxon>Teleostei</taxon>
        <taxon>Neoteleostei</taxon>
        <taxon>Acanthomorphata</taxon>
        <taxon>Eupercaria</taxon>
        <taxon>Tetraodontiformes</taxon>
        <taxon>Tetradontoidea</taxon>
        <taxon>Tetraodontidae</taxon>
        <taxon>Takifugu</taxon>
    </lineage>
</organism>
<accession>A0A5C6MV61</accession>
<feature type="region of interest" description="Disordered" evidence="7">
    <location>
        <begin position="3874"/>
        <end position="3924"/>
    </location>
</feature>
<feature type="chain" id="PRO_5023062001" description="Mesothelin-like protein" evidence="8">
    <location>
        <begin position="19"/>
        <end position="3952"/>
    </location>
</feature>
<feature type="signal peptide" evidence="8">
    <location>
        <begin position="1"/>
        <end position="18"/>
    </location>
</feature>
<keyword evidence="5" id="KW-0472">Membrane</keyword>
<dbReference type="GO" id="GO:0009986">
    <property type="term" value="C:cell surface"/>
    <property type="evidence" value="ECO:0007669"/>
    <property type="project" value="TreeGrafter"/>
</dbReference>
<keyword evidence="6" id="KW-0325">Glycoprotein</keyword>
<evidence type="ECO:0000256" key="3">
    <source>
        <dbReference type="ARBA" id="ARBA00022729"/>
    </source>
</evidence>
<reference evidence="9 10" key="1">
    <citation type="submission" date="2019-04" db="EMBL/GenBank/DDBJ databases">
        <title>Chromosome genome assembly for Takifugu flavidus.</title>
        <authorList>
            <person name="Xiao S."/>
        </authorList>
    </citation>
    <scope>NUCLEOTIDE SEQUENCE [LARGE SCALE GENOMIC DNA]</scope>
    <source>
        <strain evidence="9">HTHZ2018</strain>
        <tissue evidence="9">Muscle</tissue>
    </source>
</reference>
<dbReference type="EMBL" id="RHFK02000019">
    <property type="protein sequence ID" value="TWW58926.1"/>
    <property type="molecule type" value="Genomic_DNA"/>
</dbReference>
<comment type="subcellular location">
    <subcellularLocation>
        <location evidence="1">Membrane</location>
    </subcellularLocation>
</comment>
<protein>
    <recommendedName>
        <fullName evidence="11">Mesothelin-like protein</fullName>
    </recommendedName>
</protein>
<evidence type="ECO:0000256" key="1">
    <source>
        <dbReference type="ARBA" id="ARBA00004370"/>
    </source>
</evidence>
<dbReference type="PANTHER" id="PTHR23412">
    <property type="entry name" value="STEREOCILIN RELATED"/>
    <property type="match status" value="1"/>
</dbReference>
<feature type="compositionally biased region" description="Low complexity" evidence="7">
    <location>
        <begin position="3877"/>
        <end position="3924"/>
    </location>
</feature>
<keyword evidence="4" id="KW-0130">Cell adhesion</keyword>
<comment type="caution">
    <text evidence="9">The sequence shown here is derived from an EMBL/GenBank/DDBJ whole genome shotgun (WGS) entry which is preliminary data.</text>
</comment>
<dbReference type="GO" id="GO:0016020">
    <property type="term" value="C:membrane"/>
    <property type="evidence" value="ECO:0007669"/>
    <property type="project" value="UniProtKB-SubCell"/>
</dbReference>
<dbReference type="Pfam" id="PF06060">
    <property type="entry name" value="Mesothelin"/>
    <property type="match status" value="1"/>
</dbReference>
<evidence type="ECO:0000313" key="10">
    <source>
        <dbReference type="Proteomes" id="UP000324091"/>
    </source>
</evidence>
<evidence type="ECO:0000256" key="7">
    <source>
        <dbReference type="SAM" id="MobiDB-lite"/>
    </source>
</evidence>
<proteinExistence type="inferred from homology"/>
<evidence type="ECO:0000256" key="5">
    <source>
        <dbReference type="ARBA" id="ARBA00023136"/>
    </source>
</evidence>
<sequence>MRSRNLFLLVYFAWGCFGSSGPQISATCAPAGMCEVPNPTWSFLQCVGLPPTDAGRDHIHRLKQILEAAMDVYTFMKSSMKGVPVLSLQGALHLNPKVDPHQNEAVIQMWMEVKLKPLLHSITKHFLSCLSTKNFSCSTYQNVVKELSHHFSEMNPVRQKWIYTFFMYPFLSGDRVDGCVRQNETGEDWLVKNFGAFKAMARLQDFSTLNMAFSGLEVLHLLSPVQKAELLMRPEVASLDNATLTLIFHNLLTGGSNPKPTAFPGGGYNWTSPMYPPTTHNPQLPLSTRNGLREVVNGFMTAFKPIGSFVHEFVTFTRVRNVSEIKSTTFTQFLLNWTLSELADMYRSRNASVAPQGPKFDVTDVEDWYRQVVLPLLRRFLPNAEALMHENIKLAFHQVFYLEHGLGPDEENETSEIQDVCSITLDKAPCGLTDAVVNVAKVLHCAARTNLTMTEANLMQLVYELTGRLNSLVRELAAAVSTLKLPFYDVPNFSEVASDFRNIFTEEEPPTLPQEHLNDPSFIALWFKVKLLPLLPAVPVHILSCLSTKNFTCPVFHTIVGALGHHMSAMKDDPKYSHNVYKYLIYQHLWHRNGSDPQCVSSANHSAEWLLDNFGFFSSFASMADFYRLNPNFSGLEVLPHLSPNQTAELLLLPLPAPPEKDVIIDRVFEFLLESPEDRRLSEVLSSLVRLAREVEPPCSTYRHIFERLYKAIPSLPPRLEPLVWAGIDELITITPDECLPANITCLMTQYNASKICRGIHSSDLQAHLNTSVDVPCNFTLETYACAQENFTAQQLASLLKCNLPGNSSHSRMIWKMLLTKSIMVLDPALDILANMSMSIVVPSATEVLDVIREIRLNLLTEEQLRNQSVITRWFSRRLSRLLPYASAQFLTCLSLRNLSCHSYQQIIQVFSHHFDKMTTKQQEVVMKDFIEPFLSQSGQRCLSISINSSDWLMKNLGPFSRFLPVKTMLELNSGFNPLEVLQLLTPTQNAELLVLSHPTLDDKDAIINMIFDYLPQSAPKFTHFLSELLKFLPMGNLSCSSYKTLLKRLDLALDTVALDVGREIMNTKMALSTHIPPGCVIYSGQCNVTITNETVICAGVNSTTVQLLLDSGLMSGGVCGYPVEELACASVRHQNILTSVLIKVQWHLPPVTHLLSFCFSTVKLSALKAEDLAALLACNRTWNSSSTMSVWKLLLSKSSMVLDQALDLLSNKTLDPRNPALTMILDSISQVRLDRLNPSSFNNLSVINLWFNQRLRPFLPGVSPNFLSCLTRKGLNCSTYQHIVQIFSSLMEKMSDARQMSVYNHFIKVYLTRINTTVKTMLELNSGFNPLEVLQLLTPTQNAELLVLSHPTLDDKDAIINMIFDYLPQSAPKFTHFLSELLKFLPMGNLSCSSYKTLLKRLDLALDTVALDVGREIKMALSTHIPPGCVIYSGQCNVTITNETVICAGVNSTTVQLLLDSGLMSGGVCGHPVEELACASLSALKAEDLAALLACNRTWNSSSTMSVWKLLLSKSSQVLDQALDLLANKTLDPRNPALTMILDSINQVRLDRLNSSSFNNLYVINLWFNQRLRPFLPGVSPNFLSCLTRKGLNCSTYQHIVQIFSSLMEKMSDARQMSVYNHFIKVYLTRINTTDPGCTTHSSNSSDWLMKNLGPFSRFLPVKTMLELNSGFNPLEVLQLLTPTQNAELLVLSHPTLDDKDAIINMIFDYLPQSAPKFTHFLSELLKFLPMVKTDTVHIISHTLLEAKGAGCVFAGKPLLFFIQNTCNVTITNETVICAGVNSTTVQLLLDSGLMSGGVCGYPVEELACASTLDPRNPALTMILDSINQVRLDRLNSSSFNNLSVINLWFNQRLRPFLPGVSPNFLSCLTRKGLNCSTYQHIVQIFSSLMEKMSDARQMSVYNHFIKVYLTRINTTVKTMLELNSGFNPLEVLQLLTPTQNAELLVLSHPTLDDKDAIINMIFDYLPQSAPKFTHFLSELLKFLPMGNLSCSSYKTLLKRLDLALDTVALDVGREIMNTKMALSTHIPPGCVIYSGQCNVTITNETVICAGVNSTTVQLLLDSGLMSGGVCGYPVEELACASVRHQNILTSVLIKLQWHLPPVSHLLSFCFSTVKLSALKAEDLAALLACNRTWNSSSTMSVWKLLLSKSSQVLDQALDLLANKTLDPRNPALTMILDSINQVRLDRLNSSSFNNLYVINLWFNQRLRPFLPGVSPNFLSCLTRKGLNCSTYQHIVQIFSSLMEKMSDARQMSVYNHFIKVYLTRINTTDPGCTTHSSNSSDWLMKNLGPFSRFLPVKTMLELNSGFNPLEVLQLLTPTQNAELLVLSHPTLDDKDAIINMIFDYLPQSAPKFTHFLSELLKFLPMGNLSCSSYKTLLKRLDLALDTVALDVGREIMNTKMALSTHIPPETIICAGVNSTTVQLLLDSGLMSGGVCGHPVEELACASVRHQNILTSVLIKLQWHLPPVTHLLSFCFSTVKLSALKAEDLAALLACNRTWNSSSTMSVWKLLLSKASKVLDQALDLLSNKNLDPRNPALTMILDSISQVRLDRLNPSSFNNRSVINLWFNQRLRPFLPGVSPNFLSCLTRKGLDCSTYQHIVQIFSSVMEKMSDARQMSVYNHFIKVYLTRINTTDHGCRSNNSGEWLQKNLGAFSALVPFNDIQMLFVNFSVMDALPHLTVRQLAEVSSTPGQLRSAAQVNMVMSHVQNQQLPTFFDYFSPAIMLHQNSLQPAVIPAMLQVVFDKANLSDPSVSDSVVWQWLHVRLQPLLFNLSPDHVAPFFSIIMGRNCSIQLQGVQDLNSTISSLSENAQTEIHNHIIQMLKGPKPLQCYGDNYNNSFYTFVENSFMGFKFPNVTAFLSLMPNNRRHQLINSMPPSHLGDFLRRPDVVDDNAELCLIYGSYTKTPLFLETEALPAVVRRPTLPCVWPMALSSSKRSEVNRWFDQSLKNYLVFLRKSLISPSVTYNSSCLAFQKLVSVLGQFNYTTVDFMKRDMYSSIRTYLTSANLPRCYDASDPELNSTAWFAEYIGPFLQFLSLEDFQAFGSAQFIQVFTVNLVNIALLNQTTLPLNLSNYYTQLVYQQDSNFNPIHLPLQYRCVAPGPAFTQLNPQQTLMVFYNLTTVCIDLDPQVSAALAGNLGQNINANAIVILGNRSSSLSTGQIMTMKPEDLVKALSTLGSVSTWNQGQANGIIQKLLSSGMMKLNSSSSLVRLGSLVIGIPSTTFSSISGMELLTASKNPSVVSHMVSAPQIVQQTFVAQITAVNSNSDAIAENVPDELASEISRVLLLDFSNNVNIFKKLNRKKWRRQQVELFFSLIAAESSTTTLGGANNLSSSMLQGFSCLSVSTLKRAQVKRLIGACRRKGRNKVPLVETQLTCMYNYIRDDSDVTSFDLYPPDMLLYYDYSLVPQNRCRDYFTQLAEADFSIFSTSLSYKKSALLTNARSCLGITNTILNRDTVAVLGNMCCILDGSYIENSDPSILENLNNCADLTSGQVTAVEALLQSGRTQHGAPSTWNEQTLKDLGMLPLYLTSTFYENFDRKTKRDFRAYFMKVLKNNKVSRQKRKQFKKEIRRSIKKKTKRSTTIECTAGNITQVTISDNAFPFDYEDINQFNACLSAQTVKDNLAAIMEKVDLDEYLSIVLSKLREAYSSHSTIAESQVQLLGAASRMASSIDINMWNISEVDTLSALMDSSDGEWEPSLAKAIISKYLSVGGNKLGTAELNSIGGPNLCSLDTNVLSNISAQSIKDANALDISNCTSEKKRVLFTIAEQAFTTTTRSTTISPTNYLLLKSYLPGANLNFIRSLSTSNINMDMSTFTSLEENVVLNLTVSEVQNLLGSNLNDLKLYENETLVRSWTSLQLQSELDGLGLGLTGGRSSPTTPSGTTATVDPNAVTSTAAPTVTNTASSTPTTTTTAATTTGSNGSRIHSDVGLFSLLLLSVFIISQHLLV</sequence>
<evidence type="ECO:0008006" key="11">
    <source>
        <dbReference type="Google" id="ProtNLM"/>
    </source>
</evidence>
<evidence type="ECO:0000256" key="4">
    <source>
        <dbReference type="ARBA" id="ARBA00022889"/>
    </source>
</evidence>
<dbReference type="InterPro" id="IPR026664">
    <property type="entry name" value="Stereocilin-rel"/>
</dbReference>
<evidence type="ECO:0000313" key="9">
    <source>
        <dbReference type="EMBL" id="TWW58926.1"/>
    </source>
</evidence>
<dbReference type="PANTHER" id="PTHR23412:SF6">
    <property type="entry name" value="MESOTHELIN"/>
    <property type="match status" value="1"/>
</dbReference>
<gene>
    <name evidence="9" type="ORF">D4764_06G0004560</name>
</gene>
<dbReference type="Proteomes" id="UP000324091">
    <property type="component" value="Chromosome 6"/>
</dbReference>
<dbReference type="GO" id="GO:0007160">
    <property type="term" value="P:cell-matrix adhesion"/>
    <property type="evidence" value="ECO:0007669"/>
    <property type="project" value="TreeGrafter"/>
</dbReference>